<proteinExistence type="predicted"/>
<dbReference type="Proteomes" id="UP000828941">
    <property type="component" value="Chromosome 8"/>
</dbReference>
<comment type="caution">
    <text evidence="1">The sequence shown here is derived from an EMBL/GenBank/DDBJ whole genome shotgun (WGS) entry which is preliminary data.</text>
</comment>
<sequence>MAEKTILLTCLLFLLLQHDFSSVAAARQLHIHPPGAIPRVSLKSPIAPPLAWYTRNPYKVNEEDAFRPTCPGHSPGMGHESPPKGH</sequence>
<evidence type="ECO:0000313" key="1">
    <source>
        <dbReference type="EMBL" id="KAI4327908.1"/>
    </source>
</evidence>
<evidence type="ECO:0000313" key="2">
    <source>
        <dbReference type="Proteomes" id="UP000828941"/>
    </source>
</evidence>
<reference evidence="1 2" key="1">
    <citation type="journal article" date="2022" name="DNA Res.">
        <title>Chromosomal-level genome assembly of the orchid tree Bauhinia variegata (Leguminosae; Cercidoideae) supports the allotetraploid origin hypothesis of Bauhinia.</title>
        <authorList>
            <person name="Zhong Y."/>
            <person name="Chen Y."/>
            <person name="Zheng D."/>
            <person name="Pang J."/>
            <person name="Liu Y."/>
            <person name="Luo S."/>
            <person name="Meng S."/>
            <person name="Qian L."/>
            <person name="Wei D."/>
            <person name="Dai S."/>
            <person name="Zhou R."/>
        </authorList>
    </citation>
    <scope>NUCLEOTIDE SEQUENCE [LARGE SCALE GENOMIC DNA]</scope>
    <source>
        <strain evidence="1">BV-YZ2020</strain>
    </source>
</reference>
<accession>A0ACB9MV14</accession>
<name>A0ACB9MV14_BAUVA</name>
<protein>
    <submittedName>
        <fullName evidence="1">Uncharacterized protein</fullName>
    </submittedName>
</protein>
<keyword evidence="2" id="KW-1185">Reference proteome</keyword>
<dbReference type="EMBL" id="CM039433">
    <property type="protein sequence ID" value="KAI4327908.1"/>
    <property type="molecule type" value="Genomic_DNA"/>
</dbReference>
<gene>
    <name evidence="1" type="ORF">L6164_020317</name>
</gene>
<organism evidence="1 2">
    <name type="scientific">Bauhinia variegata</name>
    <name type="common">Purple orchid tree</name>
    <name type="synonym">Phanera variegata</name>
    <dbReference type="NCBI Taxonomy" id="167791"/>
    <lineage>
        <taxon>Eukaryota</taxon>
        <taxon>Viridiplantae</taxon>
        <taxon>Streptophyta</taxon>
        <taxon>Embryophyta</taxon>
        <taxon>Tracheophyta</taxon>
        <taxon>Spermatophyta</taxon>
        <taxon>Magnoliopsida</taxon>
        <taxon>eudicotyledons</taxon>
        <taxon>Gunneridae</taxon>
        <taxon>Pentapetalae</taxon>
        <taxon>rosids</taxon>
        <taxon>fabids</taxon>
        <taxon>Fabales</taxon>
        <taxon>Fabaceae</taxon>
        <taxon>Cercidoideae</taxon>
        <taxon>Cercideae</taxon>
        <taxon>Bauhiniinae</taxon>
        <taxon>Bauhinia</taxon>
    </lineage>
</organism>